<dbReference type="PANTHER" id="PTHR23406:SF34">
    <property type="entry name" value="NAD-DEPENDENT MALIC ENZYME, MITOCHONDRIAL"/>
    <property type="match status" value="1"/>
</dbReference>
<gene>
    <name evidence="9" type="ORF">HOP60_11415</name>
</gene>
<dbReference type="Pfam" id="PF00390">
    <property type="entry name" value="malic"/>
    <property type="match status" value="1"/>
</dbReference>
<comment type="similarity">
    <text evidence="2 6">Belongs to the malic enzymes family.</text>
</comment>
<keyword evidence="5" id="KW-0520">NAD</keyword>
<dbReference type="InterPro" id="IPR046346">
    <property type="entry name" value="Aminoacid_DH-like_N_sf"/>
</dbReference>
<dbReference type="PROSITE" id="PS00331">
    <property type="entry name" value="MALIC_ENZYMES"/>
    <property type="match status" value="1"/>
</dbReference>
<keyword evidence="3 6" id="KW-0479">Metal-binding</keyword>
<dbReference type="Proteomes" id="UP001320154">
    <property type="component" value="Unassembled WGS sequence"/>
</dbReference>
<dbReference type="Gene3D" id="3.40.50.720">
    <property type="entry name" value="NAD(P)-binding Rossmann-like Domain"/>
    <property type="match status" value="1"/>
</dbReference>
<dbReference type="Pfam" id="PF03949">
    <property type="entry name" value="Malic_M"/>
    <property type="match status" value="1"/>
</dbReference>
<name>A0ABS9B5Y9_9GAMM</name>
<feature type="domain" description="Malic enzyme N-terminal" evidence="8">
    <location>
        <begin position="78"/>
        <end position="258"/>
    </location>
</feature>
<evidence type="ECO:0000259" key="7">
    <source>
        <dbReference type="SMART" id="SM00919"/>
    </source>
</evidence>
<dbReference type="InterPro" id="IPR015884">
    <property type="entry name" value="Malic_enzyme_CS"/>
</dbReference>
<dbReference type="PANTHER" id="PTHR23406">
    <property type="entry name" value="MALIC ENZYME-RELATED"/>
    <property type="match status" value="1"/>
</dbReference>
<evidence type="ECO:0000256" key="2">
    <source>
        <dbReference type="ARBA" id="ARBA00008785"/>
    </source>
</evidence>
<dbReference type="InterPro" id="IPR037062">
    <property type="entry name" value="Malic_N_dom_sf"/>
</dbReference>
<dbReference type="SUPFAM" id="SSF51735">
    <property type="entry name" value="NAD(P)-binding Rossmann-fold domains"/>
    <property type="match status" value="1"/>
</dbReference>
<evidence type="ECO:0000256" key="1">
    <source>
        <dbReference type="ARBA" id="ARBA00001936"/>
    </source>
</evidence>
<reference evidence="9 10" key="1">
    <citation type="journal article" date="2021" name="Front. Microbiol.">
        <title>Aerobic Denitrification and Heterotrophic Sulfur Oxidation in the Genus Halomonas Revealed by Six Novel Species Characterizations and Genome-Based Analysis.</title>
        <authorList>
            <person name="Wang L."/>
            <person name="Shao Z."/>
        </authorList>
    </citation>
    <scope>NUCLEOTIDE SEQUENCE [LARGE SCALE GENOMIC DNA]</scope>
    <source>
        <strain evidence="9 10">MCCC 1A05748</strain>
    </source>
</reference>
<proteinExistence type="inferred from homology"/>
<feature type="domain" description="Malic enzyme NAD-binding" evidence="7">
    <location>
        <begin position="268"/>
        <end position="524"/>
    </location>
</feature>
<dbReference type="InterPro" id="IPR001891">
    <property type="entry name" value="Malic_OxRdtase"/>
</dbReference>
<evidence type="ECO:0000256" key="6">
    <source>
        <dbReference type="RuleBase" id="RU003427"/>
    </source>
</evidence>
<dbReference type="SMART" id="SM01274">
    <property type="entry name" value="malic"/>
    <property type="match status" value="1"/>
</dbReference>
<accession>A0ABS9B5Y9</accession>
<organism evidence="9 10">
    <name type="scientific">Billgrantia desiderata</name>
    <dbReference type="NCBI Taxonomy" id="52021"/>
    <lineage>
        <taxon>Bacteria</taxon>
        <taxon>Pseudomonadati</taxon>
        <taxon>Pseudomonadota</taxon>
        <taxon>Gammaproteobacteria</taxon>
        <taxon>Oceanospirillales</taxon>
        <taxon>Halomonadaceae</taxon>
        <taxon>Billgrantia</taxon>
    </lineage>
</organism>
<evidence type="ECO:0000313" key="9">
    <source>
        <dbReference type="EMBL" id="MCE8047334.1"/>
    </source>
</evidence>
<dbReference type="NCBIfam" id="NF010052">
    <property type="entry name" value="PRK13529.1"/>
    <property type="match status" value="1"/>
</dbReference>
<dbReference type="EMBL" id="JABFTQ010000006">
    <property type="protein sequence ID" value="MCE8047334.1"/>
    <property type="molecule type" value="Genomic_DNA"/>
</dbReference>
<sequence length="558" mass="62250">MPESKRPLYIPYAGPSLLEMPLLNKGSAFTREERLEFNLVGLLPQNVETIEEQAERAYRQYQQCHSDLERHIHLRAIQDDNETLYYHMVMEHLEEMLPIIYTPTVGQACEEFSNIYRSHRGLFISYPDRERMDDILRSATKDKVKVIVVTDGERILGLGDQGIGGMGIPIGKLALYTACGGISPAYTLPIMLDVGTNNQALLDDPMYMGWRHPRISQEEYDAFLEEFIAAVKRRWPNVLLQFEDFAQANAVPLLERYRDQLCCFNDDVQGTAAVAVGTLMAACHARDETIADQRVVFVGAGSAGCGIAEQVVIAMQAEGLSEKEARRRVFMVDREGLVTSDQEWLRDFQRRLAHDPALVEGWQDQSLLEVARHIKPTVLIGVSGQPGLFSEEVIRAMHAGCERPVIMPLSNPTSRVEAVPADVIEWTNGQALVATGSPFPPVEYEGKIYPIAQCNNAYIFPGIGLGVVASGAKRITDTMLMTASRALAREAPLVKAGKGALLPPLSQIRELSKAIAFEVAAQAQQEGMALRTDGIKLRQAIERSSWTPEYRSYRRRSF</sequence>
<evidence type="ECO:0000256" key="3">
    <source>
        <dbReference type="ARBA" id="ARBA00022723"/>
    </source>
</evidence>
<dbReference type="PRINTS" id="PR00072">
    <property type="entry name" value="MALOXRDTASE"/>
</dbReference>
<keyword evidence="10" id="KW-1185">Reference proteome</keyword>
<keyword evidence="4" id="KW-0560">Oxidoreductase</keyword>
<dbReference type="InterPro" id="IPR012301">
    <property type="entry name" value="Malic_N_dom"/>
</dbReference>
<evidence type="ECO:0000313" key="10">
    <source>
        <dbReference type="Proteomes" id="UP001320154"/>
    </source>
</evidence>
<dbReference type="PIRSF" id="PIRSF000106">
    <property type="entry name" value="ME"/>
    <property type="match status" value="1"/>
</dbReference>
<dbReference type="RefSeq" id="WP_234250793.1">
    <property type="nucleotide sequence ID" value="NZ_JABFTQ010000006.1"/>
</dbReference>
<dbReference type="Gene3D" id="3.40.50.10380">
    <property type="entry name" value="Malic enzyme, N-terminal domain"/>
    <property type="match status" value="1"/>
</dbReference>
<dbReference type="SUPFAM" id="SSF53223">
    <property type="entry name" value="Aminoacid dehydrogenase-like, N-terminal domain"/>
    <property type="match status" value="1"/>
</dbReference>
<protein>
    <submittedName>
        <fullName evidence="9">NAD-dependent malic enzyme</fullName>
    </submittedName>
</protein>
<evidence type="ECO:0000256" key="5">
    <source>
        <dbReference type="ARBA" id="ARBA00023027"/>
    </source>
</evidence>
<comment type="cofactor">
    <cofactor evidence="1">
        <name>Mn(2+)</name>
        <dbReference type="ChEBI" id="CHEBI:29035"/>
    </cofactor>
</comment>
<evidence type="ECO:0000256" key="4">
    <source>
        <dbReference type="ARBA" id="ARBA00023002"/>
    </source>
</evidence>
<comment type="caution">
    <text evidence="9">The sequence shown here is derived from an EMBL/GenBank/DDBJ whole genome shotgun (WGS) entry which is preliminary data.</text>
</comment>
<evidence type="ECO:0000259" key="8">
    <source>
        <dbReference type="SMART" id="SM01274"/>
    </source>
</evidence>
<dbReference type="InterPro" id="IPR036291">
    <property type="entry name" value="NAD(P)-bd_dom_sf"/>
</dbReference>
<dbReference type="CDD" id="cd05312">
    <property type="entry name" value="NAD_bind_1_malic_enz"/>
    <property type="match status" value="1"/>
</dbReference>
<dbReference type="SMART" id="SM00919">
    <property type="entry name" value="Malic_M"/>
    <property type="match status" value="1"/>
</dbReference>
<dbReference type="InterPro" id="IPR012302">
    <property type="entry name" value="Malic_NAD-bd"/>
</dbReference>